<dbReference type="EMBL" id="BARS01014775">
    <property type="protein sequence ID" value="GAF96660.1"/>
    <property type="molecule type" value="Genomic_DNA"/>
</dbReference>
<gene>
    <name evidence="1" type="ORF">S01H1_24570</name>
</gene>
<sequence length="73" mass="8660">MTRTASDLKQAGWPRQELLGYHPWQAIERHSRDRELVLRRDRAWEVARKAATILKERFGKGDGHKYITNLFNI</sequence>
<protein>
    <submittedName>
        <fullName evidence="1">Uncharacterized protein</fullName>
    </submittedName>
</protein>
<accession>X0V7N7</accession>
<dbReference type="AlphaFoldDB" id="X0V7N7"/>
<comment type="caution">
    <text evidence="1">The sequence shown here is derived from an EMBL/GenBank/DDBJ whole genome shotgun (WGS) entry which is preliminary data.</text>
</comment>
<proteinExistence type="predicted"/>
<name>X0V7N7_9ZZZZ</name>
<organism evidence="1">
    <name type="scientific">marine sediment metagenome</name>
    <dbReference type="NCBI Taxonomy" id="412755"/>
    <lineage>
        <taxon>unclassified sequences</taxon>
        <taxon>metagenomes</taxon>
        <taxon>ecological metagenomes</taxon>
    </lineage>
</organism>
<evidence type="ECO:0000313" key="1">
    <source>
        <dbReference type="EMBL" id="GAF96660.1"/>
    </source>
</evidence>
<reference evidence="1" key="1">
    <citation type="journal article" date="2014" name="Front. Microbiol.">
        <title>High frequency of phylogenetically diverse reductive dehalogenase-homologous genes in deep subseafloor sedimentary metagenomes.</title>
        <authorList>
            <person name="Kawai M."/>
            <person name="Futagami T."/>
            <person name="Toyoda A."/>
            <person name="Takaki Y."/>
            <person name="Nishi S."/>
            <person name="Hori S."/>
            <person name="Arai W."/>
            <person name="Tsubouchi T."/>
            <person name="Morono Y."/>
            <person name="Uchiyama I."/>
            <person name="Ito T."/>
            <person name="Fujiyama A."/>
            <person name="Inagaki F."/>
            <person name="Takami H."/>
        </authorList>
    </citation>
    <scope>NUCLEOTIDE SEQUENCE</scope>
    <source>
        <strain evidence="1">Expedition CK06-06</strain>
    </source>
</reference>